<feature type="region of interest" description="Disordered" evidence="1">
    <location>
        <begin position="1554"/>
        <end position="1621"/>
    </location>
</feature>
<dbReference type="PROSITE" id="PS50010">
    <property type="entry name" value="DH_2"/>
    <property type="match status" value="1"/>
</dbReference>
<evidence type="ECO:0000313" key="4">
    <source>
        <dbReference type="Proteomes" id="UP000002866"/>
    </source>
</evidence>
<organism evidence="3 4">
    <name type="scientific">Henningerozyma blattae (strain ATCC 34711 / CBS 6284 / DSM 70876 / NBRC 10599 / NRRL Y-10934 / UCD 77-7)</name>
    <name type="common">Yeast</name>
    <name type="synonym">Tetrapisispora blattae</name>
    <dbReference type="NCBI Taxonomy" id="1071380"/>
    <lineage>
        <taxon>Eukaryota</taxon>
        <taxon>Fungi</taxon>
        <taxon>Dikarya</taxon>
        <taxon>Ascomycota</taxon>
        <taxon>Saccharomycotina</taxon>
        <taxon>Saccharomycetes</taxon>
        <taxon>Saccharomycetales</taxon>
        <taxon>Saccharomycetaceae</taxon>
        <taxon>Henningerozyma</taxon>
    </lineage>
</organism>
<feature type="compositionally biased region" description="Polar residues" evidence="1">
    <location>
        <begin position="1851"/>
        <end position="1876"/>
    </location>
</feature>
<evidence type="ECO:0000256" key="1">
    <source>
        <dbReference type="SAM" id="MobiDB-lite"/>
    </source>
</evidence>
<dbReference type="InterPro" id="IPR021895">
    <property type="entry name" value="Bud3_N"/>
</dbReference>
<feature type="compositionally biased region" description="Low complexity" evidence="1">
    <location>
        <begin position="1578"/>
        <end position="1587"/>
    </location>
</feature>
<feature type="compositionally biased region" description="Polar residues" evidence="1">
    <location>
        <begin position="1554"/>
        <end position="1569"/>
    </location>
</feature>
<dbReference type="RefSeq" id="XP_004179462.1">
    <property type="nucleotide sequence ID" value="XM_004179414.1"/>
</dbReference>
<feature type="region of interest" description="Disordered" evidence="1">
    <location>
        <begin position="2021"/>
        <end position="2042"/>
    </location>
</feature>
<feature type="domain" description="DH" evidence="2">
    <location>
        <begin position="207"/>
        <end position="453"/>
    </location>
</feature>
<proteinExistence type="predicted"/>
<feature type="compositionally biased region" description="Polar residues" evidence="1">
    <location>
        <begin position="1047"/>
        <end position="1059"/>
    </location>
</feature>
<dbReference type="KEGG" id="tbl:TBLA_0C01280"/>
<dbReference type="SMART" id="SM00325">
    <property type="entry name" value="RhoGEF"/>
    <property type="match status" value="1"/>
</dbReference>
<feature type="compositionally biased region" description="Polar residues" evidence="1">
    <location>
        <begin position="1097"/>
        <end position="1119"/>
    </location>
</feature>
<dbReference type="HOGENOM" id="CLU_001458_0_0_1"/>
<keyword evidence="4" id="KW-1185">Reference proteome</keyword>
<reference evidence="3 4" key="1">
    <citation type="journal article" date="2011" name="Proc. Natl. Acad. Sci. U.S.A.">
        <title>Evolutionary erosion of yeast sex chromosomes by mating-type switching accidents.</title>
        <authorList>
            <person name="Gordon J.L."/>
            <person name="Armisen D."/>
            <person name="Proux-Wera E."/>
            <person name="Oheigeartaigh S.S."/>
            <person name="Byrne K.P."/>
            <person name="Wolfe K.H."/>
        </authorList>
    </citation>
    <scope>NUCLEOTIDE SEQUENCE [LARGE SCALE GENOMIC DNA]</scope>
    <source>
        <strain evidence="4">ATCC 34711 / CBS 6284 / DSM 70876 / NBRC 10599 / NRRL Y-10934 / UCD 77-7</strain>
    </source>
</reference>
<feature type="compositionally biased region" description="Polar residues" evidence="1">
    <location>
        <begin position="859"/>
        <end position="881"/>
    </location>
</feature>
<feature type="compositionally biased region" description="Polar residues" evidence="1">
    <location>
        <begin position="1706"/>
        <end position="1723"/>
    </location>
</feature>
<evidence type="ECO:0000259" key="2">
    <source>
        <dbReference type="PROSITE" id="PS50010"/>
    </source>
</evidence>
<dbReference type="Pfam" id="PF25351">
    <property type="entry name" value="PH_BUD3_C"/>
    <property type="match status" value="1"/>
</dbReference>
<dbReference type="GeneID" id="14494911"/>
<gene>
    <name evidence="3" type="primary">TBLA0C01280</name>
    <name evidence="3" type="ORF">TBLA_0C01280</name>
</gene>
<feature type="compositionally biased region" description="Basic and acidic residues" evidence="1">
    <location>
        <begin position="918"/>
        <end position="929"/>
    </location>
</feature>
<evidence type="ECO:0000313" key="3">
    <source>
        <dbReference type="EMBL" id="CCH59943.1"/>
    </source>
</evidence>
<protein>
    <recommendedName>
        <fullName evidence="2">DH domain-containing protein</fullName>
    </recommendedName>
</protein>
<dbReference type="InterPro" id="IPR057454">
    <property type="entry name" value="Bud3_C"/>
</dbReference>
<feature type="region of interest" description="Disordered" evidence="1">
    <location>
        <begin position="1987"/>
        <end position="2006"/>
    </location>
</feature>
<dbReference type="EMBL" id="HE806318">
    <property type="protein sequence ID" value="CCH59943.1"/>
    <property type="molecule type" value="Genomic_DNA"/>
</dbReference>
<dbReference type="SUPFAM" id="SSF48065">
    <property type="entry name" value="DBL homology domain (DH-domain)"/>
    <property type="match status" value="1"/>
</dbReference>
<feature type="compositionally biased region" description="Low complexity" evidence="1">
    <location>
        <begin position="940"/>
        <end position="961"/>
    </location>
</feature>
<dbReference type="eggNOG" id="ENOG502QSNK">
    <property type="taxonomic scope" value="Eukaryota"/>
</dbReference>
<feature type="region of interest" description="Disordered" evidence="1">
    <location>
        <begin position="1705"/>
        <end position="1727"/>
    </location>
</feature>
<name>I2H0P1_HENB6</name>
<dbReference type="InParanoid" id="I2H0P1"/>
<feature type="compositionally biased region" description="Polar residues" evidence="1">
    <location>
        <begin position="1077"/>
        <end position="1090"/>
    </location>
</feature>
<dbReference type="InterPro" id="IPR035899">
    <property type="entry name" value="DBL_dom_sf"/>
</dbReference>
<dbReference type="Proteomes" id="UP000002866">
    <property type="component" value="Chromosome 3"/>
</dbReference>
<feature type="region of interest" description="Disordered" evidence="1">
    <location>
        <begin position="839"/>
        <end position="1119"/>
    </location>
</feature>
<dbReference type="InterPro" id="IPR000219">
    <property type="entry name" value="DH_dom"/>
</dbReference>
<sequence>MPDDSITSQVDFTNNTSTNTNPFLALDDDSDEIIINLNNNLLLQNSETNTNTLQYFEIEKISNVFSLQDDLIWGTVYFAIYEEQQPQSELPSYNALIINKLGVSYFHDIDISSNSIYYPAVENVLPTCKNLIERKCLAVTLLKSFTNLSKDQIKLLKNPVINNLEYDNIYTGELASKAKHLSNKKMQIFIKRLNSLSLLQNRQITSTLYDVIYESTENKMDLNNRLVFHLGEQLEQLFNPLTEYSPEQTEYTYKQPDTQPPTQEELMKTQPTIYSICDELLTLQTNFTLLLVEFLQKFLITLRVEVLNDQIPNLSTIKLNRLFPPTIDEVTRINCIFLDSLRLASPYGPLEILKACNATIPYFYKAYTRHEAATKNFNKDIKLFFKNFAKRIPNPEIYTEMKIDTIINGPQEKLMKIKLILDRLWNSNKDWNKDINHEAYKYYSNTIEIIDSFGRLEGPLSSYNTRVFTPSGKILTELAKGWPQELQYKWLKRRVVGVFDIINVIESDTKYERQLLVIFSDYLVFLDILDSNSYYKDDINDHNNNQQKNTTNKKPLLSDILMNSLINEVPLPPKIPKLVVKNFTYIDNVSVSIFNDYKLRFDILHDSNDIDYSSYSIIVKLLSSHGVTSRKISDLITKATILEKETAFHLFKAIDAKFDLYCTAHELNAYVNERIKSKFAIFLNLSPNTELLQQSNLYMAIFLSFIDEPQFEMIKVNVITIDGHTDEFEIHSDNLIEVLLDQLKYSLPRCYSSVDSSISNQLVDINKDLLVTLLDSWTSNLNLNTKNIIPLNQSSIIPTSNNIGPANDSTIKDHKKQLSYGTITTFRSYKSDIKDVDDTNEQLEADNNGKPAPEDNEIKTNNSTSNLNYNKPSLRNNSTLAEASKIDNSKRKRSSSKVKSLVDIGLTAKPNSSNSSKNDLKKQTSEKKTSVISSQRTKPKNNSSQSQQQPQQQQQQQQQQQKNKKQKKGLLGAFKGIFGKKNKSQAQNSKLSKPTKPSTSNQENAKPVVSKPIVSQPRMPSAGKSSIENDKISLPSKPTMNAARPISTITTESKASQIKNFHAPPATSNDFKLPSDIGTSKSTDQSTSKNISKDENSNSGLQLEESSARIQQTNVQQNDQRISSVIRRSGEFTTIPTPIENNAINAQSAPPIPKSTRLPPPIIPAPGKPTVELSINDSSSQLANPTSNRHNFTRTNVETSPIIQQPPQPEKAQNMFDGDLFGDLLPTVTNSPIKAKREYEIQVRENSPKYNNIKKEEEEETVDDLVNNRKIVNELQEKFKQNTINHVPFVETKERINNDSPQDKAIISTKIKQEPIEPNLEQMFPVIPKPTPKKSTVNRSASFRELFEVTRLVLDENDAKFNWKRLPSDRSLALDNVAKRGPMEDNAFKNIAAKKLQSHRIPAKVLLESAINSQKTELKYTSPDDNKFSEAPPSPEFKDAVDNLSLVEQMPVFQNTIVSKENRKSTTLGRYYESHKYPEELEEDYHDTHEEILQEFANIVESISEPQNTGRKGSPFKVVGRSPSKFVTMNTNDLFDSPRLNNLSLVEEDPANISSEYKSLSPPKSASNNFKSKEFTESSKSFSKSTTNLPSEFERSRPMRISRSLASSNEPKKLSNRAPRVVSVSPVRKLSLPVTNTSSLNNGKRLSSSPVRISNVNNHSQNVPQSILNGIETEQENTITRPFGLSPQKNDTSIRSSMFHDEKLASTKTSKGPSKTNNSNQLPMRTIDGSPIQISTSDGNLIGFSDIVFPDTHSEVSISSTKSEPIEKLIQSSSIFNGSPIGPSRIISKSNNNSPIDSSKIHSMAINGSPILATRKPAILDNTKTEVKELYDSRRYSSSFNDGLRSVVGTMPNSNVLSRNTSGKTDGSSFITTNSKKSSKYYLDDADVEDPRTRKSSSKVQASIENNDSHNYEHFPNELEGDDTNNTTVEREISDEPVEDVMDVHTAYEYLDELDFSSFDMTFGSMGNNNTFLFSGDETQYPIHKKLQESKDNTRKNKSVKNNENEGPIFYRIPKINTQGSIAPVSKSNKANKKGKYNNSNTSFNKTDDDAIWVSPSKLELYDINKLSDSAQKRVISGVHNKFQDGILCQHGMPISESNMNFNSELSYAYLGYVLDSDKDEDSGLASEESSPQRLVFT</sequence>
<feature type="compositionally biased region" description="Low complexity" evidence="1">
    <location>
        <begin position="989"/>
        <end position="1000"/>
    </location>
</feature>
<dbReference type="FunCoup" id="I2H0P1">
    <property type="interactions" value="170"/>
</dbReference>
<feature type="region of interest" description="Disordered" evidence="1">
    <location>
        <begin position="1635"/>
        <end position="1661"/>
    </location>
</feature>
<feature type="region of interest" description="Disordered" evidence="1">
    <location>
        <begin position="1851"/>
        <end position="1902"/>
    </location>
</feature>
<dbReference type="STRING" id="1071380.I2H0P1"/>
<dbReference type="Pfam" id="PF12015">
    <property type="entry name" value="Bud3_N"/>
    <property type="match status" value="1"/>
</dbReference>
<accession>I2H0P1</accession>
<dbReference type="OrthoDB" id="4066896at2759"/>
<dbReference type="GO" id="GO:0005085">
    <property type="term" value="F:guanyl-nucleotide exchange factor activity"/>
    <property type="evidence" value="ECO:0007669"/>
    <property type="project" value="InterPro"/>
</dbReference>